<evidence type="ECO:0000256" key="2">
    <source>
        <dbReference type="ARBA" id="ARBA00022526"/>
    </source>
</evidence>
<dbReference type="InterPro" id="IPR011048">
    <property type="entry name" value="Haem_d1_sf"/>
</dbReference>
<keyword evidence="2" id="KW-0313">Glucose metabolism</keyword>
<name>A0A2H9VQF1_9SPHI</name>
<reference evidence="5 6" key="1">
    <citation type="submission" date="2017-11" db="EMBL/GenBank/DDBJ databases">
        <title>Genomic Encyclopedia of Archaeal and Bacterial Type Strains, Phase II (KMG-II): From Individual Species to Whole Genera.</title>
        <authorList>
            <person name="Goeker M."/>
        </authorList>
    </citation>
    <scope>NUCLEOTIDE SEQUENCE [LARGE SCALE GENOMIC DNA]</scope>
    <source>
        <strain evidence="5 6">DSM 28175</strain>
    </source>
</reference>
<protein>
    <submittedName>
        <fullName evidence="5">6-phosphogluconolactonase (Cycloisomerase 2 family)</fullName>
    </submittedName>
</protein>
<organism evidence="5 6">
    <name type="scientific">Mucilaginibacter auburnensis</name>
    <dbReference type="NCBI Taxonomy" id="1457233"/>
    <lineage>
        <taxon>Bacteria</taxon>
        <taxon>Pseudomonadati</taxon>
        <taxon>Bacteroidota</taxon>
        <taxon>Sphingobacteriia</taxon>
        <taxon>Sphingobacteriales</taxon>
        <taxon>Sphingobacteriaceae</taxon>
        <taxon>Mucilaginibacter</taxon>
    </lineage>
</organism>
<dbReference type="OrthoDB" id="9790815at2"/>
<dbReference type="AlphaFoldDB" id="A0A2H9VQF1"/>
<comment type="caution">
    <text evidence="5">The sequence shown here is derived from an EMBL/GenBank/DDBJ whole genome shotgun (WGS) entry which is preliminary data.</text>
</comment>
<feature type="chain" id="PRO_5014140128" evidence="4">
    <location>
        <begin position="21"/>
        <end position="380"/>
    </location>
</feature>
<keyword evidence="5" id="KW-0413">Isomerase</keyword>
<dbReference type="RefSeq" id="WP_100342796.1">
    <property type="nucleotide sequence ID" value="NZ_PGFJ01000002.1"/>
</dbReference>
<evidence type="ECO:0000256" key="3">
    <source>
        <dbReference type="SAM" id="MobiDB-lite"/>
    </source>
</evidence>
<dbReference type="EMBL" id="PGFJ01000002">
    <property type="protein sequence ID" value="PJJ80525.1"/>
    <property type="molecule type" value="Genomic_DNA"/>
</dbReference>
<dbReference type="Gene3D" id="2.130.10.10">
    <property type="entry name" value="YVTN repeat-like/Quinoprotein amine dehydrogenase"/>
    <property type="match status" value="1"/>
</dbReference>
<dbReference type="Proteomes" id="UP000242687">
    <property type="component" value="Unassembled WGS sequence"/>
</dbReference>
<dbReference type="GO" id="GO:0006006">
    <property type="term" value="P:glucose metabolic process"/>
    <property type="evidence" value="ECO:0007669"/>
    <property type="project" value="UniProtKB-KW"/>
</dbReference>
<dbReference type="InterPro" id="IPR015943">
    <property type="entry name" value="WD40/YVTN_repeat-like_dom_sf"/>
</dbReference>
<accession>A0A2H9VQF1</accession>
<dbReference type="GO" id="GO:0005829">
    <property type="term" value="C:cytosol"/>
    <property type="evidence" value="ECO:0007669"/>
    <property type="project" value="TreeGrafter"/>
</dbReference>
<dbReference type="InterPro" id="IPR019405">
    <property type="entry name" value="Lactonase_7-beta_prop"/>
</dbReference>
<proteinExistence type="inferred from homology"/>
<gene>
    <name evidence="5" type="ORF">CLV57_3676</name>
</gene>
<keyword evidence="4" id="KW-0732">Signal</keyword>
<comment type="similarity">
    <text evidence="1">Belongs to the cycloisomerase 2 family.</text>
</comment>
<feature type="signal peptide" evidence="4">
    <location>
        <begin position="1"/>
        <end position="20"/>
    </location>
</feature>
<dbReference type="SUPFAM" id="SSF51004">
    <property type="entry name" value="C-terminal (heme d1) domain of cytochrome cd1-nitrite reductase"/>
    <property type="match status" value="1"/>
</dbReference>
<dbReference type="GO" id="GO:0016853">
    <property type="term" value="F:isomerase activity"/>
    <property type="evidence" value="ECO:0007669"/>
    <property type="project" value="UniProtKB-KW"/>
</dbReference>
<evidence type="ECO:0000256" key="4">
    <source>
        <dbReference type="SAM" id="SignalP"/>
    </source>
</evidence>
<feature type="region of interest" description="Disordered" evidence="3">
    <location>
        <begin position="152"/>
        <end position="175"/>
    </location>
</feature>
<dbReference type="Pfam" id="PF10282">
    <property type="entry name" value="Lactonase"/>
    <property type="match status" value="1"/>
</dbReference>
<dbReference type="InterPro" id="IPR050282">
    <property type="entry name" value="Cycloisomerase_2"/>
</dbReference>
<evidence type="ECO:0000256" key="1">
    <source>
        <dbReference type="ARBA" id="ARBA00005564"/>
    </source>
</evidence>
<keyword evidence="6" id="KW-1185">Reference proteome</keyword>
<dbReference type="PANTHER" id="PTHR30344:SF1">
    <property type="entry name" value="6-PHOSPHOGLUCONOLACTONASE"/>
    <property type="match status" value="1"/>
</dbReference>
<evidence type="ECO:0000313" key="5">
    <source>
        <dbReference type="EMBL" id="PJJ80525.1"/>
    </source>
</evidence>
<dbReference type="PANTHER" id="PTHR30344">
    <property type="entry name" value="6-PHOSPHOGLUCONOLACTONASE-RELATED"/>
    <property type="match status" value="1"/>
</dbReference>
<keyword evidence="2" id="KW-0119">Carbohydrate metabolism</keyword>
<evidence type="ECO:0000313" key="6">
    <source>
        <dbReference type="Proteomes" id="UP000242687"/>
    </source>
</evidence>
<dbReference type="GO" id="GO:0017057">
    <property type="term" value="F:6-phosphogluconolactonase activity"/>
    <property type="evidence" value="ECO:0007669"/>
    <property type="project" value="TreeGrafter"/>
</dbReference>
<sequence length="380" mass="40960">MNKLLACLCFIILLPVLVMAQKKDKNAPPKVFDLLIGGYTSPDGNSGITVYRFYAETGRVSFLGETATSNPSYLCVSPDRKFVYTVNEDAQGGVSAFSFDYNSGKLNFINKQSSGGAQPAHITIDKEARNVIVSNYGDGKLTVLPVNKDGSLAPASQTITDEGGSVNPERQKGPHIHSAVLSPDEKHLLYADLGTDKVYINKYKAGKTPALIPESTPFEQVNPGDGPRHMEFSADGKFLYLVNEMGAAVNSFAFADGKLKFIDSVSMVPPGFTGEKAGADIHLSPDGNYLYATNRGALNELLVYATDKVTGKLRFLTRYHTGQGPRNFTVEPGGNFLILAAQKSNEVSIYKFDKKTGVLIPLNNTISVSSPSVVKLVSAE</sequence>